<dbReference type="InParanoid" id="A0A1X2H764"/>
<proteinExistence type="predicted"/>
<evidence type="ECO:0000313" key="3">
    <source>
        <dbReference type="EMBL" id="ORY94394.1"/>
    </source>
</evidence>
<keyword evidence="1" id="KW-0378">Hydrolase</keyword>
<accession>A0A1X2H764</accession>
<comment type="caution">
    <text evidence="3">The sequence shown here is derived from an EMBL/GenBank/DDBJ whole genome shotgun (WGS) entry which is preliminary data.</text>
</comment>
<dbReference type="Proteomes" id="UP000242180">
    <property type="component" value="Unassembled WGS sequence"/>
</dbReference>
<dbReference type="InterPro" id="IPR051578">
    <property type="entry name" value="GDPD"/>
</dbReference>
<organism evidence="3 4">
    <name type="scientific">Syncephalastrum racemosum</name>
    <name type="common">Filamentous fungus</name>
    <dbReference type="NCBI Taxonomy" id="13706"/>
    <lineage>
        <taxon>Eukaryota</taxon>
        <taxon>Fungi</taxon>
        <taxon>Fungi incertae sedis</taxon>
        <taxon>Mucoromycota</taxon>
        <taxon>Mucoromycotina</taxon>
        <taxon>Mucoromycetes</taxon>
        <taxon>Mucorales</taxon>
        <taxon>Syncephalastraceae</taxon>
        <taxon>Syncephalastrum</taxon>
    </lineage>
</organism>
<dbReference type="SUPFAM" id="SSF51695">
    <property type="entry name" value="PLC-like phosphodiesterases"/>
    <property type="match status" value="1"/>
</dbReference>
<dbReference type="OrthoDB" id="1577640at2759"/>
<dbReference type="OMA" id="HANGRMI"/>
<evidence type="ECO:0000259" key="2">
    <source>
        <dbReference type="PROSITE" id="PS51704"/>
    </source>
</evidence>
<dbReference type="PANTHER" id="PTHR22958:SF23">
    <property type="entry name" value="DEPENDENT KINASE INHIBITOR PHO81, PUTATIVE (AFU_ORTHOLOGUE AFUA_4G06020)-RELATED"/>
    <property type="match status" value="1"/>
</dbReference>
<dbReference type="Pfam" id="PF03009">
    <property type="entry name" value="GDPD"/>
    <property type="match status" value="1"/>
</dbReference>
<dbReference type="InterPro" id="IPR017946">
    <property type="entry name" value="PLC-like_Pdiesterase_TIM-brl"/>
</dbReference>
<dbReference type="AlphaFoldDB" id="A0A1X2H764"/>
<dbReference type="GO" id="GO:0046475">
    <property type="term" value="P:glycerophospholipid catabolic process"/>
    <property type="evidence" value="ECO:0007669"/>
    <property type="project" value="TreeGrafter"/>
</dbReference>
<name>A0A1X2H764_SYNRA</name>
<gene>
    <name evidence="3" type="ORF">BCR43DRAFT_318789</name>
</gene>
<dbReference type="Pfam" id="PF25329">
    <property type="entry name" value="C2_GDE1"/>
    <property type="match status" value="1"/>
</dbReference>
<evidence type="ECO:0000256" key="1">
    <source>
        <dbReference type="ARBA" id="ARBA00022801"/>
    </source>
</evidence>
<keyword evidence="4" id="KW-1185">Reference proteome</keyword>
<sequence>MQNRFTRSTWRRARATSSCVGCWPSKRKTSTSLTSTTRGRLSFGLQATVMPSAYGFSLTPDARSTSRMSMARPRSTMRRGRVKWNVCSSSLKPAARLRALRNHPSYLDRKYQVQISLRQPPIRLYDNTQISSLKLIISSKPDTGMIPHSVILPLVDDREVFSFQVDKLDDFLLEFDIYATFGSKVLGRGVALPETFSEANFKVNEGHRTVPLLDGHLKVVGELSYDYSVVKPFRGVQLEIGGRIETYWKSTNTILPSAAASSAAASPNSASIHTPETTAPVQQFTATTALNMTPTTSANAGNVATTTNAAVTAGSSSLPSFITASSLAGDYVRAVVQLTKDLVPVVFANWLVPLEALDLAVSDLTYDQFCQVGKKLLASHEQSDQDLCTVTGNSRVIQRLCDYKEFMSLEHVLQSLPASMGIHLELKYPMARELDLHSFSNLADRNTFVDAVLQCVYDHVRTLPAAANSRSIFFSSFNPAICTVVNWKQPNYAVFFSTYCGLNKDETRGVKRRLDQDEAKDTARDDVRCRSLKEAVKFAKRNNLLGIICEATPLVSSKEKGDIDSWSDPNHAFR</sequence>
<reference evidence="3 4" key="1">
    <citation type="submission" date="2016-07" db="EMBL/GenBank/DDBJ databases">
        <title>Pervasive Adenine N6-methylation of Active Genes in Fungi.</title>
        <authorList>
            <consortium name="DOE Joint Genome Institute"/>
            <person name="Mondo S.J."/>
            <person name="Dannebaum R.O."/>
            <person name="Kuo R.C."/>
            <person name="Labutti K."/>
            <person name="Haridas S."/>
            <person name="Kuo A."/>
            <person name="Salamov A."/>
            <person name="Ahrendt S.R."/>
            <person name="Lipzen A."/>
            <person name="Sullivan W."/>
            <person name="Andreopoulos W.B."/>
            <person name="Clum A."/>
            <person name="Lindquist E."/>
            <person name="Daum C."/>
            <person name="Ramamoorthy G.K."/>
            <person name="Gryganskyi A."/>
            <person name="Culley D."/>
            <person name="Magnuson J.K."/>
            <person name="James T.Y."/>
            <person name="O'Malley M.A."/>
            <person name="Stajich J.E."/>
            <person name="Spatafora J.W."/>
            <person name="Visel A."/>
            <person name="Grigoriev I.V."/>
        </authorList>
    </citation>
    <scope>NUCLEOTIDE SEQUENCE [LARGE SCALE GENOMIC DNA]</scope>
    <source>
        <strain evidence="3 4">NRRL 2496</strain>
    </source>
</reference>
<dbReference type="Gene3D" id="3.20.20.190">
    <property type="entry name" value="Phosphatidylinositol (PI) phosphodiesterase"/>
    <property type="match status" value="1"/>
</dbReference>
<dbReference type="PANTHER" id="PTHR22958">
    <property type="entry name" value="GLYCEROPHOSPHORYL DIESTER PHOSPHODIESTERASE"/>
    <property type="match status" value="1"/>
</dbReference>
<dbReference type="PROSITE" id="PS51704">
    <property type="entry name" value="GP_PDE"/>
    <property type="match status" value="1"/>
</dbReference>
<dbReference type="InterPro" id="IPR057506">
    <property type="entry name" value="C2_GPCPD1"/>
</dbReference>
<protein>
    <submittedName>
        <fullName evidence="3">Glycerophosphoryl diester phosphodiesterase family-domain-containing protein</fullName>
    </submittedName>
</protein>
<evidence type="ECO:0000313" key="4">
    <source>
        <dbReference type="Proteomes" id="UP000242180"/>
    </source>
</evidence>
<dbReference type="STRING" id="13706.A0A1X2H764"/>
<feature type="domain" description="GP-PDE" evidence="2">
    <location>
        <begin position="300"/>
        <end position="574"/>
    </location>
</feature>
<dbReference type="GO" id="GO:0047389">
    <property type="term" value="F:glycerophosphocholine phosphodiesterase activity"/>
    <property type="evidence" value="ECO:0007669"/>
    <property type="project" value="TreeGrafter"/>
</dbReference>
<dbReference type="InterPro" id="IPR030395">
    <property type="entry name" value="GP_PDE_dom"/>
</dbReference>
<dbReference type="EMBL" id="MCGN01000007">
    <property type="protein sequence ID" value="ORY94394.1"/>
    <property type="molecule type" value="Genomic_DNA"/>
</dbReference>